<sequence length="81" mass="9250">MDDEAIVGQIDYIEEQVDFLIELCNSLKSEKAELKGRIEILEGQLQEKTQSEAAFAEQRETIRGKIDGLMDRLNTYIDVDS</sequence>
<feature type="coiled-coil region" evidence="2">
    <location>
        <begin position="17"/>
        <end position="51"/>
    </location>
</feature>
<protein>
    <recommendedName>
        <fullName evidence="5">Cell division protein ZapB</fullName>
    </recommendedName>
</protein>
<dbReference type="InterPro" id="IPR009252">
    <property type="entry name" value="Cell_div_ZapB"/>
</dbReference>
<reference evidence="3 4" key="1">
    <citation type="submission" date="2019-03" db="EMBL/GenBank/DDBJ databases">
        <authorList>
            <person name="Nijsse B."/>
        </authorList>
    </citation>
    <scope>NUCLEOTIDE SEQUENCE [LARGE SCALE GENOMIC DNA]</scope>
    <source>
        <strain evidence="3">Desulfoluna butyratoxydans MSL71</strain>
    </source>
</reference>
<evidence type="ECO:0000313" key="4">
    <source>
        <dbReference type="Proteomes" id="UP000507962"/>
    </source>
</evidence>
<organism evidence="3 4">
    <name type="scientific">Desulfoluna butyratoxydans</name>
    <dbReference type="NCBI Taxonomy" id="231438"/>
    <lineage>
        <taxon>Bacteria</taxon>
        <taxon>Pseudomonadati</taxon>
        <taxon>Thermodesulfobacteriota</taxon>
        <taxon>Desulfobacteria</taxon>
        <taxon>Desulfobacterales</taxon>
        <taxon>Desulfolunaceae</taxon>
        <taxon>Desulfoluna</taxon>
    </lineage>
</organism>
<evidence type="ECO:0000256" key="1">
    <source>
        <dbReference type="ARBA" id="ARBA00023054"/>
    </source>
</evidence>
<keyword evidence="4" id="KW-1185">Reference proteome</keyword>
<dbReference type="Proteomes" id="UP000507962">
    <property type="component" value="Unassembled WGS sequence"/>
</dbReference>
<dbReference type="AlphaFoldDB" id="A0A4U8YQ68"/>
<dbReference type="Pfam" id="PF06005">
    <property type="entry name" value="ZapB"/>
    <property type="match status" value="1"/>
</dbReference>
<dbReference type="GO" id="GO:0090529">
    <property type="term" value="P:cell septum assembly"/>
    <property type="evidence" value="ECO:0007669"/>
    <property type="project" value="InterPro"/>
</dbReference>
<proteinExistence type="predicted"/>
<evidence type="ECO:0000313" key="3">
    <source>
        <dbReference type="EMBL" id="VFQ43383.1"/>
    </source>
</evidence>
<evidence type="ECO:0000256" key="2">
    <source>
        <dbReference type="SAM" id="Coils"/>
    </source>
</evidence>
<dbReference type="GO" id="GO:0005737">
    <property type="term" value="C:cytoplasm"/>
    <property type="evidence" value="ECO:0007669"/>
    <property type="project" value="InterPro"/>
</dbReference>
<keyword evidence="1 2" id="KW-0175">Coiled coil</keyword>
<gene>
    <name evidence="3" type="ORF">MSL71_10110</name>
</gene>
<dbReference type="RefSeq" id="WP_180137605.1">
    <property type="nucleotide sequence ID" value="NZ_CAADHO010000002.1"/>
</dbReference>
<dbReference type="Gene3D" id="1.20.5.340">
    <property type="match status" value="1"/>
</dbReference>
<evidence type="ECO:0008006" key="5">
    <source>
        <dbReference type="Google" id="ProtNLM"/>
    </source>
</evidence>
<accession>A0A4U8YQ68</accession>
<dbReference type="GO" id="GO:0043093">
    <property type="term" value="P:FtsZ-dependent cytokinesis"/>
    <property type="evidence" value="ECO:0007669"/>
    <property type="project" value="InterPro"/>
</dbReference>
<name>A0A4U8YQ68_9BACT</name>
<dbReference type="EMBL" id="CAADHO010000002">
    <property type="protein sequence ID" value="VFQ43383.1"/>
    <property type="molecule type" value="Genomic_DNA"/>
</dbReference>